<dbReference type="VEuPathDB" id="VectorBase:RPRC011626"/>
<protein>
    <submittedName>
        <fullName evidence="1">Uncharacterized protein</fullName>
    </submittedName>
</protein>
<evidence type="ECO:0000313" key="1">
    <source>
        <dbReference type="EnsemblMetazoa" id="RPRC011626-PA"/>
    </source>
</evidence>
<dbReference type="EMBL" id="ACPB03003578">
    <property type="status" value="NOT_ANNOTATED_CDS"/>
    <property type="molecule type" value="Genomic_DNA"/>
</dbReference>
<dbReference type="Proteomes" id="UP000015103">
    <property type="component" value="Unassembled WGS sequence"/>
</dbReference>
<dbReference type="InParanoid" id="T1I5Q7"/>
<dbReference type="HOGENOM" id="CLU_1715513_0_0_1"/>
<keyword evidence="2" id="KW-1185">Reference proteome</keyword>
<dbReference type="OMA" id="EPPISHY"/>
<dbReference type="RefSeq" id="XP_073989446.1">
    <property type="nucleotide sequence ID" value="XM_074133345.1"/>
</dbReference>
<organism evidence="1 2">
    <name type="scientific">Rhodnius prolixus</name>
    <name type="common">Triatomid bug</name>
    <dbReference type="NCBI Taxonomy" id="13249"/>
    <lineage>
        <taxon>Eukaryota</taxon>
        <taxon>Metazoa</taxon>
        <taxon>Ecdysozoa</taxon>
        <taxon>Arthropoda</taxon>
        <taxon>Hexapoda</taxon>
        <taxon>Insecta</taxon>
        <taxon>Pterygota</taxon>
        <taxon>Neoptera</taxon>
        <taxon>Paraneoptera</taxon>
        <taxon>Hemiptera</taxon>
        <taxon>Heteroptera</taxon>
        <taxon>Panheteroptera</taxon>
        <taxon>Cimicomorpha</taxon>
        <taxon>Reduviidae</taxon>
        <taxon>Triatominae</taxon>
        <taxon>Rhodnius</taxon>
    </lineage>
</organism>
<sequence length="153" mass="18037">MMWDDNWKPDYANASRPGLISDGTASRIYEVSTMKDEFRIPRIDEIPRGRRKQLLRKFLWQEFANKYIEELEKPPKIEIEPPISHYMENYSCGGFKVTDNLLERLTPEERVEIDSSTKIPLNTYYYLISERGGQKVSHNPITIFRRGSKFSQS</sequence>
<evidence type="ECO:0000313" key="2">
    <source>
        <dbReference type="Proteomes" id="UP000015103"/>
    </source>
</evidence>
<name>T1I5Q7_RHOPR</name>
<dbReference type="AlphaFoldDB" id="T1I5Q7"/>
<reference evidence="1" key="1">
    <citation type="submission" date="2015-05" db="UniProtKB">
        <authorList>
            <consortium name="EnsemblMetazoa"/>
        </authorList>
    </citation>
    <scope>IDENTIFICATION</scope>
</reference>
<dbReference type="EnsemblMetazoa" id="RPRC011626-RA">
    <property type="protein sequence ID" value="RPRC011626-PA"/>
    <property type="gene ID" value="RPRC011626"/>
</dbReference>
<accession>T1I5Q7</accession>
<proteinExistence type="predicted"/>
<dbReference type="GeneID" id="141456931"/>